<dbReference type="STRING" id="1149755.A0A2J6RZV2"/>
<proteinExistence type="inferred from homology"/>
<dbReference type="OrthoDB" id="18978at2759"/>
<dbReference type="InterPro" id="IPR016024">
    <property type="entry name" value="ARM-type_fold"/>
</dbReference>
<feature type="domain" description="Interferon-related developmental regulator N-terminal" evidence="3">
    <location>
        <begin position="63"/>
        <end position="363"/>
    </location>
</feature>
<gene>
    <name evidence="4" type="ORF">L207DRAFT_482744</name>
</gene>
<dbReference type="InterPro" id="IPR039777">
    <property type="entry name" value="IFRD"/>
</dbReference>
<evidence type="ECO:0000259" key="3">
    <source>
        <dbReference type="Pfam" id="PF05004"/>
    </source>
</evidence>
<dbReference type="Pfam" id="PF05004">
    <property type="entry name" value="IFRD"/>
    <property type="match status" value="1"/>
</dbReference>
<feature type="region of interest" description="Disordered" evidence="2">
    <location>
        <begin position="1"/>
        <end position="55"/>
    </location>
</feature>
<dbReference type="AlphaFoldDB" id="A0A2J6RZV2"/>
<dbReference type="PANTHER" id="PTHR12354:SF1">
    <property type="entry name" value="INTERFERON-RELATED DEVELOPMENTAL REGULATOR 1"/>
    <property type="match status" value="1"/>
</dbReference>
<evidence type="ECO:0000256" key="1">
    <source>
        <dbReference type="ARBA" id="ARBA00008828"/>
    </source>
</evidence>
<feature type="region of interest" description="Disordered" evidence="2">
    <location>
        <begin position="286"/>
        <end position="307"/>
    </location>
</feature>
<dbReference type="InterPro" id="IPR007701">
    <property type="entry name" value="Interferon-rel_develop_reg_N"/>
</dbReference>
<dbReference type="EMBL" id="KZ613941">
    <property type="protein sequence ID" value="PMD44047.1"/>
    <property type="molecule type" value="Genomic_DNA"/>
</dbReference>
<name>A0A2J6RZV2_HYAVF</name>
<accession>A0A2J6RZV2</accession>
<evidence type="ECO:0000313" key="5">
    <source>
        <dbReference type="Proteomes" id="UP000235786"/>
    </source>
</evidence>
<dbReference type="SUPFAM" id="SSF48371">
    <property type="entry name" value="ARM repeat"/>
    <property type="match status" value="1"/>
</dbReference>
<feature type="compositionally biased region" description="Acidic residues" evidence="2">
    <location>
        <begin position="291"/>
        <end position="307"/>
    </location>
</feature>
<evidence type="ECO:0000256" key="2">
    <source>
        <dbReference type="SAM" id="MobiDB-lite"/>
    </source>
</evidence>
<dbReference type="Proteomes" id="UP000235786">
    <property type="component" value="Unassembled WGS sequence"/>
</dbReference>
<dbReference type="PANTHER" id="PTHR12354">
    <property type="entry name" value="INTERFERON-RELATED DEVELOPMENTAL REGULATOR"/>
    <property type="match status" value="1"/>
</dbReference>
<reference evidence="4 5" key="1">
    <citation type="submission" date="2016-04" db="EMBL/GenBank/DDBJ databases">
        <title>A degradative enzymes factory behind the ericoid mycorrhizal symbiosis.</title>
        <authorList>
            <consortium name="DOE Joint Genome Institute"/>
            <person name="Martino E."/>
            <person name="Morin E."/>
            <person name="Grelet G."/>
            <person name="Kuo A."/>
            <person name="Kohler A."/>
            <person name="Daghino S."/>
            <person name="Barry K."/>
            <person name="Choi C."/>
            <person name="Cichocki N."/>
            <person name="Clum A."/>
            <person name="Copeland A."/>
            <person name="Hainaut M."/>
            <person name="Haridas S."/>
            <person name="Labutti K."/>
            <person name="Lindquist E."/>
            <person name="Lipzen A."/>
            <person name="Khouja H.-R."/>
            <person name="Murat C."/>
            <person name="Ohm R."/>
            <person name="Olson A."/>
            <person name="Spatafora J."/>
            <person name="Veneault-Fourrey C."/>
            <person name="Henrissat B."/>
            <person name="Grigoriev I."/>
            <person name="Martin F."/>
            <person name="Perotto S."/>
        </authorList>
    </citation>
    <scope>NUCLEOTIDE SEQUENCE [LARGE SCALE GENOMIC DNA]</scope>
    <source>
        <strain evidence="4 5">F</strain>
    </source>
</reference>
<dbReference type="InterPro" id="IPR011989">
    <property type="entry name" value="ARM-like"/>
</dbReference>
<comment type="similarity">
    <text evidence="1">Belongs to the IFRD family.</text>
</comment>
<organism evidence="4 5">
    <name type="scientific">Hyaloscypha variabilis (strain UAMH 11265 / GT02V1 / F)</name>
    <name type="common">Meliniomyces variabilis</name>
    <dbReference type="NCBI Taxonomy" id="1149755"/>
    <lineage>
        <taxon>Eukaryota</taxon>
        <taxon>Fungi</taxon>
        <taxon>Dikarya</taxon>
        <taxon>Ascomycota</taxon>
        <taxon>Pezizomycotina</taxon>
        <taxon>Leotiomycetes</taxon>
        <taxon>Helotiales</taxon>
        <taxon>Hyaloscyphaceae</taxon>
        <taxon>Hyaloscypha</taxon>
        <taxon>Hyaloscypha variabilis</taxon>
    </lineage>
</organism>
<sequence length="446" mass="49665">MHDLRRQALESGKTVSKKAKSRSSRTSSAANSRTTSQAGSRHGSDDEEGGDLSDSTNWSINSIDDMLALDVPEDASESWKQELADRMEEIIDRKRSSVQGRETTLAQYVHILMSHYALEDIKHKSAELFPAFLKSIKAENTEKETCLALRAIALTLITIPSETIYDAIFQTLKRTYIDSEHHSVKAVAIHTLSAAAIYGGASDTEIEEIMDDLLEVVESDGDSAGAADSGGVVAAACEAWGFLATSIDDLEDKTETAMDAFVEQLESSDVSVQVAAGENIALLYEKSYTEREEEDGPASASDEEDEEGFAIDKSHVKRYEVYRQKHQLEQTLAQLATESSKRITKKDRKTLHTNFADILNTIEHPTRGPRYQKAIDQETGLRYGSRLTVRIHKTGIMKIDKWWKLHRLQALRRILGGGFVVHYEDNEVVFDSLPIMIAAPEARKKK</sequence>
<protein>
    <submittedName>
        <fullName evidence="4">IFRD-domain-containing protein</fullName>
    </submittedName>
</protein>
<keyword evidence="5" id="KW-1185">Reference proteome</keyword>
<evidence type="ECO:0000313" key="4">
    <source>
        <dbReference type="EMBL" id="PMD44047.1"/>
    </source>
</evidence>
<feature type="compositionally biased region" description="Low complexity" evidence="2">
    <location>
        <begin position="24"/>
        <end position="36"/>
    </location>
</feature>
<dbReference type="Gene3D" id="1.25.10.10">
    <property type="entry name" value="Leucine-rich Repeat Variant"/>
    <property type="match status" value="1"/>
</dbReference>